<evidence type="ECO:0000256" key="1">
    <source>
        <dbReference type="SAM" id="Phobius"/>
    </source>
</evidence>
<feature type="transmembrane region" description="Helical" evidence="1">
    <location>
        <begin position="12"/>
        <end position="34"/>
    </location>
</feature>
<name>A0A1J5T156_9ZZZZ</name>
<accession>A0A1J5T156</accession>
<sequence length="162" mass="18493">MKNTFSKNISTKLTGLGIYQIAGGIFGIALTFWITATPEKIPSFLFSLFLVPITLYSYSIYCGILLIKQKINGLNYSSVNQYLQLINFSILGYAFKYVSGVYLFAGIDMTHAVDFAFNFGPSNWQITINMDKEIILLNFNFVAFFLIIFIDKLKERIKKEED</sequence>
<keyword evidence="1" id="KW-1133">Transmembrane helix</keyword>
<keyword evidence="1" id="KW-0472">Membrane</keyword>
<reference evidence="2" key="1">
    <citation type="submission" date="2016-10" db="EMBL/GenBank/DDBJ databases">
        <title>Sequence of Gallionella enrichment culture.</title>
        <authorList>
            <person name="Poehlein A."/>
            <person name="Muehling M."/>
            <person name="Daniel R."/>
        </authorList>
    </citation>
    <scope>NUCLEOTIDE SEQUENCE</scope>
</reference>
<feature type="transmembrane region" description="Helical" evidence="1">
    <location>
        <begin position="46"/>
        <end position="67"/>
    </location>
</feature>
<dbReference type="EMBL" id="MLJW01000036">
    <property type="protein sequence ID" value="OIR07580.1"/>
    <property type="molecule type" value="Genomic_DNA"/>
</dbReference>
<protein>
    <submittedName>
        <fullName evidence="2">Uncharacterized protein</fullName>
    </submittedName>
</protein>
<feature type="transmembrane region" description="Helical" evidence="1">
    <location>
        <begin position="88"/>
        <end position="107"/>
    </location>
</feature>
<evidence type="ECO:0000313" key="2">
    <source>
        <dbReference type="EMBL" id="OIR07580.1"/>
    </source>
</evidence>
<keyword evidence="1" id="KW-0812">Transmembrane</keyword>
<proteinExistence type="predicted"/>
<comment type="caution">
    <text evidence="2">The sequence shown here is derived from an EMBL/GenBank/DDBJ whole genome shotgun (WGS) entry which is preliminary data.</text>
</comment>
<feature type="transmembrane region" description="Helical" evidence="1">
    <location>
        <begin position="134"/>
        <end position="150"/>
    </location>
</feature>
<dbReference type="AlphaFoldDB" id="A0A1J5T156"/>
<gene>
    <name evidence="2" type="ORF">GALL_102420</name>
</gene>
<organism evidence="2">
    <name type="scientific">mine drainage metagenome</name>
    <dbReference type="NCBI Taxonomy" id="410659"/>
    <lineage>
        <taxon>unclassified sequences</taxon>
        <taxon>metagenomes</taxon>
        <taxon>ecological metagenomes</taxon>
    </lineage>
</organism>